<dbReference type="Proteomes" id="UP000292927">
    <property type="component" value="Unassembled WGS sequence"/>
</dbReference>
<evidence type="ECO:0000256" key="3">
    <source>
        <dbReference type="ARBA" id="ARBA00022692"/>
    </source>
</evidence>
<name>A0A4Q7PIK7_9FIRM</name>
<accession>A0A4Q7PIK7</accession>
<feature type="transmembrane region" description="Helical" evidence="6">
    <location>
        <begin position="167"/>
        <end position="188"/>
    </location>
</feature>
<organism evidence="8 9">
    <name type="scientific">Cuneatibacter caecimuris</name>
    <dbReference type="NCBI Taxonomy" id="1796618"/>
    <lineage>
        <taxon>Bacteria</taxon>
        <taxon>Bacillati</taxon>
        <taxon>Bacillota</taxon>
        <taxon>Clostridia</taxon>
        <taxon>Lachnospirales</taxon>
        <taxon>Lachnospiraceae</taxon>
        <taxon>Cuneatibacter</taxon>
    </lineage>
</organism>
<reference evidence="8 9" key="1">
    <citation type="submission" date="2019-02" db="EMBL/GenBank/DDBJ databases">
        <title>Genomic Encyclopedia of Type Strains, Phase IV (KMG-IV): sequencing the most valuable type-strain genomes for metagenomic binning, comparative biology and taxonomic classification.</title>
        <authorList>
            <person name="Goeker M."/>
        </authorList>
    </citation>
    <scope>NUCLEOTIDE SEQUENCE [LARGE SCALE GENOMIC DNA]</scope>
    <source>
        <strain evidence="8 9">DSM 29486</strain>
    </source>
</reference>
<feature type="domain" description="Type II secretion system protein GspF" evidence="7">
    <location>
        <begin position="51"/>
        <end position="178"/>
    </location>
</feature>
<comment type="subcellular location">
    <subcellularLocation>
        <location evidence="1">Cell membrane</location>
        <topology evidence="1">Multi-pass membrane protein</topology>
    </subcellularLocation>
</comment>
<dbReference type="EMBL" id="SGXF01000003">
    <property type="protein sequence ID" value="RZT00425.1"/>
    <property type="molecule type" value="Genomic_DNA"/>
</dbReference>
<dbReference type="PANTHER" id="PTHR35007">
    <property type="entry name" value="INTEGRAL MEMBRANE PROTEIN-RELATED"/>
    <property type="match status" value="1"/>
</dbReference>
<keyword evidence="5 6" id="KW-0472">Membrane</keyword>
<dbReference type="RefSeq" id="WP_165388869.1">
    <property type="nucleotide sequence ID" value="NZ_SGXF01000003.1"/>
</dbReference>
<keyword evidence="2" id="KW-1003">Cell membrane</keyword>
<proteinExistence type="predicted"/>
<gene>
    <name evidence="8" type="ORF">EV209_1734</name>
</gene>
<evidence type="ECO:0000313" key="8">
    <source>
        <dbReference type="EMBL" id="RZT00425.1"/>
    </source>
</evidence>
<evidence type="ECO:0000256" key="1">
    <source>
        <dbReference type="ARBA" id="ARBA00004651"/>
    </source>
</evidence>
<sequence>MTAVTYEFYHSFWAPLVCSPWLIWYLSEGKKKYSMKRQELLRRQFRDMTLSLSGSLSAGFSVENGMEEAEKEMKQLWGSSSLICKELSRMKNRMGLGKSLESAWLDFGRESGLEDVEDFAQIFAVLKKTGGDFSGNLKRTAEQIGEKIRTEQEIQTLIASRKLELRIMNWVPVGILLYLNFSAPELLGVMYEGAMGRCVMTACLAVYLGACAMGRRITEISV</sequence>
<evidence type="ECO:0000256" key="4">
    <source>
        <dbReference type="ARBA" id="ARBA00022989"/>
    </source>
</evidence>
<feature type="transmembrane region" description="Helical" evidence="6">
    <location>
        <begin position="194"/>
        <end position="214"/>
    </location>
</feature>
<protein>
    <submittedName>
        <fullName evidence="8">Tight adherence protein B</fullName>
    </submittedName>
</protein>
<keyword evidence="3 6" id="KW-0812">Transmembrane</keyword>
<evidence type="ECO:0000256" key="2">
    <source>
        <dbReference type="ARBA" id="ARBA00022475"/>
    </source>
</evidence>
<evidence type="ECO:0000259" key="7">
    <source>
        <dbReference type="Pfam" id="PF00482"/>
    </source>
</evidence>
<evidence type="ECO:0000256" key="6">
    <source>
        <dbReference type="SAM" id="Phobius"/>
    </source>
</evidence>
<evidence type="ECO:0000256" key="5">
    <source>
        <dbReference type="ARBA" id="ARBA00023136"/>
    </source>
</evidence>
<comment type="caution">
    <text evidence="8">The sequence shown here is derived from an EMBL/GenBank/DDBJ whole genome shotgun (WGS) entry which is preliminary data.</text>
</comment>
<dbReference type="PANTHER" id="PTHR35007:SF1">
    <property type="entry name" value="PILUS ASSEMBLY PROTEIN"/>
    <property type="match status" value="1"/>
</dbReference>
<dbReference type="GO" id="GO:0005886">
    <property type="term" value="C:plasma membrane"/>
    <property type="evidence" value="ECO:0007669"/>
    <property type="project" value="UniProtKB-SubCell"/>
</dbReference>
<keyword evidence="4 6" id="KW-1133">Transmembrane helix</keyword>
<evidence type="ECO:0000313" key="9">
    <source>
        <dbReference type="Proteomes" id="UP000292927"/>
    </source>
</evidence>
<dbReference type="InterPro" id="IPR018076">
    <property type="entry name" value="T2SS_GspF_dom"/>
</dbReference>
<dbReference type="Pfam" id="PF00482">
    <property type="entry name" value="T2SSF"/>
    <property type="match status" value="1"/>
</dbReference>
<feature type="transmembrane region" description="Helical" evidence="6">
    <location>
        <begin position="6"/>
        <end position="27"/>
    </location>
</feature>
<dbReference type="AlphaFoldDB" id="A0A4Q7PIK7"/>
<keyword evidence="9" id="KW-1185">Reference proteome</keyword>